<dbReference type="GO" id="GO:0045943">
    <property type="term" value="P:positive regulation of transcription by RNA polymerase I"/>
    <property type="evidence" value="ECO:0007669"/>
    <property type="project" value="TreeGrafter"/>
</dbReference>
<dbReference type="GO" id="GO:0034455">
    <property type="term" value="C:t-UTP complex"/>
    <property type="evidence" value="ECO:0007669"/>
    <property type="project" value="TreeGrafter"/>
</dbReference>
<feature type="domain" description="BP28 C-terminal" evidence="9">
    <location>
        <begin position="1765"/>
        <end position="1930"/>
    </location>
</feature>
<accession>A0AAV2NF39</accession>
<evidence type="ECO:0000256" key="7">
    <source>
        <dbReference type="RuleBase" id="RU367065"/>
    </source>
</evidence>
<keyword evidence="3 7" id="KW-0690">Ribosome biogenesis</keyword>
<feature type="compositionally biased region" description="Polar residues" evidence="8">
    <location>
        <begin position="1105"/>
        <end position="1116"/>
    </location>
</feature>
<name>A0AAV2NF39_9HYME</name>
<evidence type="ECO:0000256" key="3">
    <source>
        <dbReference type="ARBA" id="ARBA00022517"/>
    </source>
</evidence>
<dbReference type="InterPro" id="IPR012954">
    <property type="entry name" value="BP28_C_dom"/>
</dbReference>
<dbReference type="Gene3D" id="1.25.10.10">
    <property type="entry name" value="Leucine-rich Repeat Variant"/>
    <property type="match status" value="2"/>
</dbReference>
<evidence type="ECO:0000256" key="5">
    <source>
        <dbReference type="ARBA" id="ARBA00023242"/>
    </source>
</evidence>
<dbReference type="PANTHER" id="PTHR13457">
    <property type="entry name" value="BAP28"/>
    <property type="match status" value="1"/>
</dbReference>
<comment type="similarity">
    <text evidence="2 7">Belongs to the HEATR1/UTP10 family.</text>
</comment>
<keyword evidence="4 7" id="KW-0698">rRNA processing</keyword>
<proteinExistence type="inferred from homology"/>
<organism evidence="10 11">
    <name type="scientific">Lasius platythorax</name>
    <dbReference type="NCBI Taxonomy" id="488582"/>
    <lineage>
        <taxon>Eukaryota</taxon>
        <taxon>Metazoa</taxon>
        <taxon>Ecdysozoa</taxon>
        <taxon>Arthropoda</taxon>
        <taxon>Hexapoda</taxon>
        <taxon>Insecta</taxon>
        <taxon>Pterygota</taxon>
        <taxon>Neoptera</taxon>
        <taxon>Endopterygota</taxon>
        <taxon>Hymenoptera</taxon>
        <taxon>Apocrita</taxon>
        <taxon>Aculeata</taxon>
        <taxon>Formicoidea</taxon>
        <taxon>Formicidae</taxon>
        <taxon>Formicinae</taxon>
        <taxon>Lasius</taxon>
        <taxon>Lasius</taxon>
    </lineage>
</organism>
<dbReference type="GO" id="GO:0000462">
    <property type="term" value="P:maturation of SSU-rRNA from tricistronic rRNA transcript (SSU-rRNA, 5.8S rRNA, LSU-rRNA)"/>
    <property type="evidence" value="ECO:0007669"/>
    <property type="project" value="TreeGrafter"/>
</dbReference>
<protein>
    <recommendedName>
        <fullName evidence="7">HEAT repeat-containing protein 1</fullName>
    </recommendedName>
</protein>
<keyword evidence="6 7" id="KW-0687">Ribonucleoprotein</keyword>
<evidence type="ECO:0000256" key="1">
    <source>
        <dbReference type="ARBA" id="ARBA00004604"/>
    </source>
</evidence>
<dbReference type="SUPFAM" id="SSF48371">
    <property type="entry name" value="ARM repeat"/>
    <property type="match status" value="1"/>
</dbReference>
<dbReference type="PANTHER" id="PTHR13457:SF1">
    <property type="entry name" value="HEAT REPEAT-CONTAINING PROTEIN 1"/>
    <property type="match status" value="1"/>
</dbReference>
<dbReference type="Proteomes" id="UP001497644">
    <property type="component" value="Chromosome 14"/>
</dbReference>
<evidence type="ECO:0000256" key="6">
    <source>
        <dbReference type="ARBA" id="ARBA00023274"/>
    </source>
</evidence>
<dbReference type="InterPro" id="IPR056473">
    <property type="entry name" value="HEAT_Utp10/HEAT1"/>
</dbReference>
<evidence type="ECO:0000256" key="8">
    <source>
        <dbReference type="SAM" id="MobiDB-lite"/>
    </source>
</evidence>
<dbReference type="GO" id="GO:0030515">
    <property type="term" value="F:snoRNA binding"/>
    <property type="evidence" value="ECO:0007669"/>
    <property type="project" value="TreeGrafter"/>
</dbReference>
<comment type="subcellular location">
    <subcellularLocation>
        <location evidence="1 7">Nucleus</location>
        <location evidence="1 7">Nucleolus</location>
    </subcellularLocation>
</comment>
<dbReference type="InterPro" id="IPR022125">
    <property type="entry name" value="U3snoRNP10_N"/>
</dbReference>
<dbReference type="InterPro" id="IPR040191">
    <property type="entry name" value="UTP10"/>
</dbReference>
<dbReference type="SMART" id="SM01036">
    <property type="entry name" value="BP28CT"/>
    <property type="match status" value="1"/>
</dbReference>
<evidence type="ECO:0000313" key="11">
    <source>
        <dbReference type="Proteomes" id="UP001497644"/>
    </source>
</evidence>
<keyword evidence="11" id="KW-1185">Reference proteome</keyword>
<dbReference type="GO" id="GO:0030686">
    <property type="term" value="C:90S preribosome"/>
    <property type="evidence" value="ECO:0007669"/>
    <property type="project" value="TreeGrafter"/>
</dbReference>
<dbReference type="Pfam" id="PF23243">
    <property type="entry name" value="HEAT_HEATR1"/>
    <property type="match status" value="1"/>
</dbReference>
<evidence type="ECO:0000256" key="2">
    <source>
        <dbReference type="ARBA" id="ARBA00010559"/>
    </source>
</evidence>
<sequence>MATSLAAQLKKLRTPQTNLLLQDKKRPSLLFDPKEAANLDRDTVLSIGQSGLQELVKLSLFFEDFKVTLFAQSSVSFERAVQDVTVNKKLDAEVAKFLLLLSPYFLLSASHKALEWLIYRYYIHQYNRDQFILLILPYHETRMFVRALQLVDLSDEGDKWHWLAPLQKRGVPLTSGILLNRLSTDNGFLKMLCSHVISAAEIYSNEASCLTTLYAFYTTVMLGMIEQVSVTEVQVNHLLPTLLYSLRSPIPDLASSSYMIIAKLMMKVKFNTDTTEKLLLKIFKKTLLKEEATILLLHFYQSPINRLTVVSQSLVFQLSDLSWFVETIVKIHSSGFNTSRFIVCFLQAACQVVAENPEGTIEVQNMIGDMLIRVSLDNDAVDAILPSIQTYEFLTNETSKIAKDFLARFYQNFERSYPERFDKYLKKLMKQGDKDSKQTLHFLTSWPFCTKEAQDSVEILNKLTHISAEQRVVALEILAKNNANVPESFRDMMTSTLQARFYDSDVNVVRTLLSFTTKRLTSLLPTDTLVDELLVLLSTCHTSSRKMLAKPALKILLELCEESDDTSIFITALPYLFPAADEDVEIAMEVLCSNFGKNNAYMQCILEDIRKSELVNAEAISSTAFHNILNHKLLPPTENILNSMRQQISHGGAASLFFNMILLGSVCRVPVGSMPAKTARDVIEMATKMIKTYSRVKLLHDCNNITGNNIQMALTLTSEDILPLQVGTYVLEMVHRRLNIKSESKLDFDNNAERSNLILRLLEMFMEGMNNRHWRKHYSRCLQIFFQLHFSTVNDLICFLAQLYVKPIKVQTSYHCLQISSLLLNQCKSVQWAFQDQDFVTNLLLSLARRNNDCRTVALDILRKLTQTFSFTTEPFFILLQELAARSAEISQDPDQLSLSLYVLLSPDPDVSHQVKQRKKLQQAQKLLFNIVTQQDEASKIPMDRRSQLLDILVHVNSAGILQQLAPLGLQLLQKLAEDPKDKSAASALRNILQRFNGTTVSALNDEQVWSFFEASILEHELRAVTESGEQTSPSIVLLRQIDEIFFENAGEISRDLQAKILSKMLDVVTDCEISSVISTVGRAIRRIRIDATIVTSELQTMKLNSQEESTDQEATASAKKRKKRQSQIRLANPAMVHSRAWKRGVALLEFAQRADNIKREELLYEVLFDLLNICLSLEEQSPVEYTNQLILSTIHQLMTRGLPVRDAELQIALITKCIRTSRNPQTHHHALFVLIELLKNVDVRRALLNIMPIFTFMGSTVVRQDDAYSIQIISKTLETVVPIVNAADNEIHACELLRTFIVSLPYIPEHRRTPLFVKLLQLLENHLHLYYLLTLENHVMKIANQRTEQSAQQLDFALQVSQEFSPQQLLQICIKVAEFIKALPIDIEDEQGRKAAIKFPYKHIYDVTKSMPKSLRHYKITAVQFLSNLLSSQNFINRVAVLSQDEANEMNEYCDRLAIELILLIQTISKTADQHQSKPSCAKYWKVLLHHLYDVLDLVNNLLPNALFLKSVKNLLKHELLSVNKKALELLNARLLQRKFNDEDHVDLLSLIKSLMNFLDAEVKVESQEQEIVQQTVLISLKLLAKLLAIDHPAVFKPILDMTTELLRSKDGPVLASAALCVAELCSSMRTHALYSLNKFVPAILKLLETHCHQNVPDVMVISIVSALQKIVESLGNFLSLYLDQLLSELTMLSSLYTDTEHPKSDIIISRLKMTTQKLSNCIPLRVLLPAVNRTYQILLTRKSYQCIPSLMNVLAESFESVQPADLKIEVDNLANFFLEVLQFREHIESTDDNMKMDVDVEVTLKDIVAVEESASKTVVALVLKLSEATFKPLYNKFYGWAANNAQHKQRNITFYRLSANIAECLKSLFVLFAGLFLKHAALLLSSNNTFVTDSQQELTLPDESSRIELVEAILLTLHRVFDYDAHNFVSQDRFEILMQPIVDQVENTMGTREEYESRANRLIVPCIASFASAIPDDSLHKQLVYQTLLKTRHAKPYVRSTALNALVEIARKLGEDFMPLLPETVPFLAELLEDEDEVTEKCSQNAVRTLEDILGEPLQKYF</sequence>
<dbReference type="GO" id="GO:0032040">
    <property type="term" value="C:small-subunit processome"/>
    <property type="evidence" value="ECO:0007669"/>
    <property type="project" value="TreeGrafter"/>
</dbReference>
<evidence type="ECO:0000256" key="4">
    <source>
        <dbReference type="ARBA" id="ARBA00022552"/>
    </source>
</evidence>
<evidence type="ECO:0000259" key="9">
    <source>
        <dbReference type="SMART" id="SM01036"/>
    </source>
</evidence>
<dbReference type="EMBL" id="OZ034837">
    <property type="protein sequence ID" value="CAL1678787.1"/>
    <property type="molecule type" value="Genomic_DNA"/>
</dbReference>
<dbReference type="Pfam" id="PF08146">
    <property type="entry name" value="BP28CT"/>
    <property type="match status" value="1"/>
</dbReference>
<comment type="function">
    <text evidence="7">Involved in nucleolar processing of pre-18S ribosomal RNA.</text>
</comment>
<dbReference type="InterPro" id="IPR016024">
    <property type="entry name" value="ARM-type_fold"/>
</dbReference>
<keyword evidence="5 7" id="KW-0539">Nucleus</keyword>
<gene>
    <name evidence="10" type="ORF">LPLAT_LOCUS4561</name>
</gene>
<reference evidence="10" key="1">
    <citation type="submission" date="2024-04" db="EMBL/GenBank/DDBJ databases">
        <authorList>
            <consortium name="Molecular Ecology Group"/>
        </authorList>
    </citation>
    <scope>NUCLEOTIDE SEQUENCE</scope>
</reference>
<dbReference type="Pfam" id="PF12397">
    <property type="entry name" value="U3snoRNP10"/>
    <property type="match status" value="1"/>
</dbReference>
<feature type="region of interest" description="Disordered" evidence="8">
    <location>
        <begin position="1105"/>
        <end position="1128"/>
    </location>
</feature>
<evidence type="ECO:0000313" key="10">
    <source>
        <dbReference type="EMBL" id="CAL1678787.1"/>
    </source>
</evidence>
<dbReference type="InterPro" id="IPR011989">
    <property type="entry name" value="ARM-like"/>
</dbReference>